<reference evidence="3 4" key="1">
    <citation type="submission" date="2019-11" db="EMBL/GenBank/DDBJ databases">
        <title>First report of rice panicle blight caused by Xanthomonas sp. in Iran.</title>
        <authorList>
            <person name="Mirghasempour S.A."/>
            <person name="Huang S."/>
            <person name="Brady C.L."/>
            <person name="Studholme D.J."/>
        </authorList>
    </citation>
    <scope>NUCLEOTIDE SEQUENCE [LARGE SCALE GENOMIC DNA]</scope>
    <source>
        <strain evidence="1 4">ASD011</strain>
        <strain evidence="3">SAM114</strain>
    </source>
</reference>
<dbReference type="EMBL" id="WJPM01000001">
    <property type="protein sequence ID" value="MRH73368.1"/>
    <property type="molecule type" value="Genomic_DNA"/>
</dbReference>
<evidence type="ECO:0000313" key="3">
    <source>
        <dbReference type="Proteomes" id="UP000437931"/>
    </source>
</evidence>
<sequence>MKFVLVLDAQTAIGTTFLRGLNDGISHGQPMLLCKSIDNSHPHYLLVERSFVHEGASHPQKLQVPHHAVAFVVEFDTDTDTDSGKAKLQRFGFQPSAN</sequence>
<proteinExistence type="predicted"/>
<reference evidence="2" key="2">
    <citation type="journal article" date="2020" name="Plant Dis.">
        <title>A Grain Rot of Rice in Iran Caused by a Xanthomonas Strain Closely Related to X. sacchari.</title>
        <authorList>
            <person name="Mirghasempour S.A."/>
            <person name="Huang S."/>
            <person name="Studholme D.J."/>
            <person name="Brady C.L."/>
        </authorList>
    </citation>
    <scope>NUCLEOTIDE SEQUENCE</scope>
    <source>
        <strain evidence="2">SAM114</strain>
    </source>
</reference>
<dbReference type="Proteomes" id="UP000437931">
    <property type="component" value="Unassembled WGS sequence"/>
</dbReference>
<keyword evidence="3" id="KW-1185">Reference proteome</keyword>
<dbReference type="Proteomes" id="UP000439314">
    <property type="component" value="Unassembled WGS sequence"/>
</dbReference>
<protein>
    <submittedName>
        <fullName evidence="1">Uncharacterized protein</fullName>
    </submittedName>
</protein>
<dbReference type="EMBL" id="WJPN01000001">
    <property type="protein sequence ID" value="MRG98841.1"/>
    <property type="molecule type" value="Genomic_DNA"/>
</dbReference>
<comment type="caution">
    <text evidence="1">The sequence shown here is derived from an EMBL/GenBank/DDBJ whole genome shotgun (WGS) entry which is preliminary data.</text>
</comment>
<evidence type="ECO:0000313" key="2">
    <source>
        <dbReference type="EMBL" id="MRH73368.1"/>
    </source>
</evidence>
<evidence type="ECO:0000313" key="4">
    <source>
        <dbReference type="Proteomes" id="UP000439314"/>
    </source>
</evidence>
<gene>
    <name evidence="1" type="ORF">GIY21_00880</name>
    <name evidence="2" type="ORF">GIY22_01890</name>
</gene>
<organism evidence="1 4">
    <name type="scientific">Xanthomonas sontii</name>
    <dbReference type="NCBI Taxonomy" id="2650745"/>
    <lineage>
        <taxon>Bacteria</taxon>
        <taxon>Pseudomonadati</taxon>
        <taxon>Pseudomonadota</taxon>
        <taxon>Gammaproteobacteria</taxon>
        <taxon>Lysobacterales</taxon>
        <taxon>Lysobacteraceae</taxon>
        <taxon>Xanthomonas</taxon>
    </lineage>
</organism>
<name>A0A6N7QD82_9XANT</name>
<dbReference type="AlphaFoldDB" id="A0A6N7QD82"/>
<evidence type="ECO:0000313" key="1">
    <source>
        <dbReference type="EMBL" id="MRG98841.1"/>
    </source>
</evidence>
<dbReference type="RefSeq" id="WP_153750344.1">
    <property type="nucleotide sequence ID" value="NZ_WJPM01000001.1"/>
</dbReference>
<accession>A0A6N7QD82</accession>